<gene>
    <name evidence="2" type="ORF">GAP52_093</name>
</gene>
<protein>
    <submittedName>
        <fullName evidence="2">Uncharacterized protein</fullName>
    </submittedName>
</protein>
<dbReference type="GeneID" id="13994408"/>
<dbReference type="EMBL" id="JN882286">
    <property type="protein sequence ID" value="AFC22087.1"/>
    <property type="molecule type" value="Genomic_DNA"/>
</dbReference>
<dbReference type="RefSeq" id="YP_006987743.1">
    <property type="nucleotide sequence ID" value="NC_019402.1"/>
</dbReference>
<evidence type="ECO:0000313" key="3">
    <source>
        <dbReference type="Proteomes" id="UP000000456"/>
    </source>
</evidence>
<dbReference type="Proteomes" id="UP000000456">
    <property type="component" value="Segment"/>
</dbReference>
<proteinExistence type="predicted"/>
<dbReference type="KEGG" id="vg:13994408"/>
<accession>K4F7Y3</accession>
<keyword evidence="3" id="KW-1185">Reference proteome</keyword>
<feature type="region of interest" description="Disordered" evidence="1">
    <location>
        <begin position="1"/>
        <end position="22"/>
    </location>
</feature>
<evidence type="ECO:0000256" key="1">
    <source>
        <dbReference type="SAM" id="MobiDB-lite"/>
    </source>
</evidence>
<reference evidence="3" key="1">
    <citation type="submission" date="2011-10" db="EMBL/GenBank/DDBJ databases">
        <authorList>
            <person name="Abbasifar R."/>
            <person name="Griffiths M.W."/>
            <person name="Kropinski H.-W."/>
            <person name="Sabour P.M."/>
            <person name="Alanis Villa A."/>
            <person name="Abbasifar A."/>
            <person name="Lingohr E.J."/>
            <person name="Kropinski A.M."/>
        </authorList>
    </citation>
    <scope>NUCLEOTIDE SEQUENCE [LARGE SCALE GENOMIC DNA]</scope>
</reference>
<organism evidence="2 3">
    <name type="scientific">Cronobacter phage vB_CsaP_GAP52</name>
    <dbReference type="NCBI Taxonomy" id="1141137"/>
    <lineage>
        <taxon>Viruses</taxon>
        <taxon>Duplodnaviria</taxon>
        <taxon>Heunggongvirae</taxon>
        <taxon>Uroviricota</taxon>
        <taxon>Caudoviricetes</taxon>
        <taxon>Grimontviridae</taxon>
        <taxon>Crifsvirus</taxon>
        <taxon>Crifsvirus GAP52</taxon>
    </lineage>
</organism>
<evidence type="ECO:0000313" key="2">
    <source>
        <dbReference type="EMBL" id="AFC22087.1"/>
    </source>
</evidence>
<sequence>MSKGRVGHTSIRRPSTGTETPFGELRAGDFFTHGGRLYLKTNLIDAVEIPDGSTAMVGTNQFSEDFRVQVENVVIHIQ</sequence>
<name>K4F7Y3_9CAUD</name>
<dbReference type="OrthoDB" id="40177at10239"/>